<protein>
    <submittedName>
        <fullName evidence="1">Uncharacterized protein</fullName>
    </submittedName>
</protein>
<organism evidence="1 2">
    <name type="scientific">Rhodocytophaga aerolata</name>
    <dbReference type="NCBI Taxonomy" id="455078"/>
    <lineage>
        <taxon>Bacteria</taxon>
        <taxon>Pseudomonadati</taxon>
        <taxon>Bacteroidota</taxon>
        <taxon>Cytophagia</taxon>
        <taxon>Cytophagales</taxon>
        <taxon>Rhodocytophagaceae</taxon>
        <taxon>Rhodocytophaga</taxon>
    </lineage>
</organism>
<sequence length="59" mass="7030">MKREKRKHPAQTPSKKAVKPNREVLKRFFDNESPIQEVQTVHEWFATAQGQKICVKRIR</sequence>
<keyword evidence="2" id="KW-1185">Reference proteome</keyword>
<dbReference type="EMBL" id="JAUKPO010000072">
    <property type="protein sequence ID" value="MDO1451618.1"/>
    <property type="molecule type" value="Genomic_DNA"/>
</dbReference>
<dbReference type="RefSeq" id="WP_302042414.1">
    <property type="nucleotide sequence ID" value="NZ_JAUKPO010000072.1"/>
</dbReference>
<reference evidence="1" key="1">
    <citation type="submission" date="2023-07" db="EMBL/GenBank/DDBJ databases">
        <title>The genome sequence of Rhodocytophaga aerolata KACC 12507.</title>
        <authorList>
            <person name="Zhang X."/>
        </authorList>
    </citation>
    <scope>NUCLEOTIDE SEQUENCE</scope>
    <source>
        <strain evidence="1">KACC 12507</strain>
    </source>
</reference>
<proteinExistence type="predicted"/>
<gene>
    <name evidence="1" type="ORF">Q0590_35425</name>
</gene>
<evidence type="ECO:0000313" key="1">
    <source>
        <dbReference type="EMBL" id="MDO1451618.1"/>
    </source>
</evidence>
<dbReference type="Proteomes" id="UP001168528">
    <property type="component" value="Unassembled WGS sequence"/>
</dbReference>
<accession>A0ABT8RJZ0</accession>
<name>A0ABT8RJZ0_9BACT</name>
<comment type="caution">
    <text evidence="1">The sequence shown here is derived from an EMBL/GenBank/DDBJ whole genome shotgun (WGS) entry which is preliminary data.</text>
</comment>
<evidence type="ECO:0000313" key="2">
    <source>
        <dbReference type="Proteomes" id="UP001168528"/>
    </source>
</evidence>